<evidence type="ECO:0000313" key="2">
    <source>
        <dbReference type="Proteomes" id="UP000887116"/>
    </source>
</evidence>
<comment type="caution">
    <text evidence="1">The sequence shown here is derived from an EMBL/GenBank/DDBJ whole genome shotgun (WGS) entry which is preliminary data.</text>
</comment>
<name>A0A8X6FV67_TRICU</name>
<accession>A0A8X6FV67</accession>
<gene>
    <name evidence="1" type="primary">NCL1_45509</name>
    <name evidence="1" type="ORF">TNCT_684691</name>
</gene>
<dbReference type="EMBL" id="BMAO01013332">
    <property type="protein sequence ID" value="GFQ88064.1"/>
    <property type="molecule type" value="Genomic_DNA"/>
</dbReference>
<dbReference type="OrthoDB" id="6414224at2759"/>
<keyword evidence="2" id="KW-1185">Reference proteome</keyword>
<dbReference type="Proteomes" id="UP000887116">
    <property type="component" value="Unassembled WGS sequence"/>
</dbReference>
<organism evidence="1 2">
    <name type="scientific">Trichonephila clavata</name>
    <name type="common">Joro spider</name>
    <name type="synonym">Nephila clavata</name>
    <dbReference type="NCBI Taxonomy" id="2740835"/>
    <lineage>
        <taxon>Eukaryota</taxon>
        <taxon>Metazoa</taxon>
        <taxon>Ecdysozoa</taxon>
        <taxon>Arthropoda</taxon>
        <taxon>Chelicerata</taxon>
        <taxon>Arachnida</taxon>
        <taxon>Araneae</taxon>
        <taxon>Araneomorphae</taxon>
        <taxon>Entelegynae</taxon>
        <taxon>Araneoidea</taxon>
        <taxon>Nephilidae</taxon>
        <taxon>Trichonephila</taxon>
    </lineage>
</organism>
<proteinExistence type="predicted"/>
<sequence>MLTLKEITLVKLVTQFRNDSDYRGRIYDITGEVKEKAFIKKISSSDIPKVLQGNIIALIKPIQSEVYNWLEDHDGIFTTEQEGSLKLCFNADGTVNRIKTADSLIHSKWLNLQTRFVLACQYWPSIDILAFFRKIYCVQRCRIRRKYSKLKENFNKHEKNAVQWIRQYKETFMLQFPSMKWCYCCYNWTYVSLQSRLLNDLPEEVYQSLLDKTFKEANELHVARFCLFRINADRREDVLKCFPLKVLRIYLLYPCHHFFLDAANKVWNRLPGNHFICLLHIIICQKILALWEDFDYVGLLRQFWHRSPDHLKQSVKGTHIFDVLMEIVKKGFQSKDVPPNFFLHANAYGNAFICETSMYEIINHQ</sequence>
<reference evidence="1" key="1">
    <citation type="submission" date="2020-07" db="EMBL/GenBank/DDBJ databases">
        <title>Multicomponent nature underlies the extraordinary mechanical properties of spider dragline silk.</title>
        <authorList>
            <person name="Kono N."/>
            <person name="Nakamura H."/>
            <person name="Mori M."/>
            <person name="Yoshida Y."/>
            <person name="Ohtoshi R."/>
            <person name="Malay A.D."/>
            <person name="Moran D.A.P."/>
            <person name="Tomita M."/>
            <person name="Numata K."/>
            <person name="Arakawa K."/>
        </authorList>
    </citation>
    <scope>NUCLEOTIDE SEQUENCE</scope>
</reference>
<protein>
    <submittedName>
        <fullName evidence="1">Uncharacterized protein</fullName>
    </submittedName>
</protein>
<evidence type="ECO:0000313" key="1">
    <source>
        <dbReference type="EMBL" id="GFQ88064.1"/>
    </source>
</evidence>
<dbReference type="AlphaFoldDB" id="A0A8X6FV67"/>